<dbReference type="Proteomes" id="UP000245728">
    <property type="component" value="Chromosome"/>
</dbReference>
<gene>
    <name evidence="1" type="ORF">HMF8227_02366</name>
</gene>
<dbReference type="KEGG" id="salh:HMF8227_02366"/>
<proteinExistence type="predicted"/>
<dbReference type="AlphaFoldDB" id="A0A2S2E584"/>
<sequence>MKMIPYTNNTQRPQTIAGKTINPGETREVDARFVPATPDINSSLFLLFFNVTDETKYFGSVAVEGHRYGRLPANHFVDPNTPADKAQQGLFRALLDQKIDYIKERLPAFTPDELAVLKSIEEQAKGKNKRKGLLSAIDEEVERQNNVLSFDAEAYKQELAKMKDDELDLELLNAGDDQAKIELIQAELSSRKDAE</sequence>
<name>A0A2S2E584_9ALTE</name>
<dbReference type="OrthoDB" id="5915631at2"/>
<evidence type="ECO:0000313" key="2">
    <source>
        <dbReference type="Proteomes" id="UP000245728"/>
    </source>
</evidence>
<evidence type="ECO:0000313" key="1">
    <source>
        <dbReference type="EMBL" id="AWL12818.1"/>
    </source>
</evidence>
<reference evidence="1 2" key="1">
    <citation type="submission" date="2018-05" db="EMBL/GenBank/DDBJ databases">
        <title>Salinimonas sp. HMF8227 Genome sequencing and assembly.</title>
        <authorList>
            <person name="Kang H."/>
            <person name="Kang J."/>
            <person name="Cha I."/>
            <person name="Kim H."/>
            <person name="Joh K."/>
        </authorList>
    </citation>
    <scope>NUCLEOTIDE SEQUENCE [LARGE SCALE GENOMIC DNA]</scope>
    <source>
        <strain evidence="1 2">HMF8227</strain>
    </source>
</reference>
<accession>A0A2S2E584</accession>
<dbReference type="RefSeq" id="WP_109340360.1">
    <property type="nucleotide sequence ID" value="NZ_CP029347.1"/>
</dbReference>
<dbReference type="EMBL" id="CP029347">
    <property type="protein sequence ID" value="AWL12818.1"/>
    <property type="molecule type" value="Genomic_DNA"/>
</dbReference>
<organism evidence="1 2">
    <name type="scientific">Saliniradius amylolyticus</name>
    <dbReference type="NCBI Taxonomy" id="2183582"/>
    <lineage>
        <taxon>Bacteria</taxon>
        <taxon>Pseudomonadati</taxon>
        <taxon>Pseudomonadota</taxon>
        <taxon>Gammaproteobacteria</taxon>
        <taxon>Alteromonadales</taxon>
        <taxon>Alteromonadaceae</taxon>
        <taxon>Saliniradius</taxon>
    </lineage>
</organism>
<protein>
    <submittedName>
        <fullName evidence="1">Uncharacterized protein</fullName>
    </submittedName>
</protein>
<keyword evidence="2" id="KW-1185">Reference proteome</keyword>